<dbReference type="EMBL" id="CAJNNV010025542">
    <property type="protein sequence ID" value="CAE8615000.1"/>
    <property type="molecule type" value="Genomic_DNA"/>
</dbReference>
<evidence type="ECO:0000313" key="3">
    <source>
        <dbReference type="Proteomes" id="UP000654075"/>
    </source>
</evidence>
<keyword evidence="3" id="KW-1185">Reference proteome</keyword>
<sequence length="378" mass="40260">MAWSSSPPATSDEQQPRLRATPCAQCRRPQTGPGNAAYGKVIYRPVFEPGCQHGPFCERCKRAIAARVLPSCVCRALVESWREAAWPEPKPVEPEPKPVEPEPKPVGPEPKPVEPVSRGVKVRVHGAAEPAAEILRVVVLRSAGTPDLVASSSASAPHGPLPQVAAASWLSSLPSSAPHPGNAREVTSALAAAHAAAAAAAADEMEESRLPAMAAPTLLSARPVEDNAQFKRRLGASADDSGPRPRARTSEILESSETDVAEVVSLTRAGAVHLQDPLPDCPSALLPSLDPPPHCPSAVLRLVHPCSSPTVRSCFRLAGSRLKRRDRVLQSRRRSEASSLPATATWRTTVPTESQRFVSTRGVFVTPWTSESKLRDSS</sequence>
<dbReference type="AlphaFoldDB" id="A0A813FWI4"/>
<gene>
    <name evidence="2" type="ORF">PGLA1383_LOCUS32715</name>
</gene>
<name>A0A813FWI4_POLGL</name>
<accession>A0A813FWI4</accession>
<feature type="compositionally biased region" description="Basic and acidic residues" evidence="1">
    <location>
        <begin position="327"/>
        <end position="336"/>
    </location>
</feature>
<evidence type="ECO:0000313" key="2">
    <source>
        <dbReference type="EMBL" id="CAE8615000.1"/>
    </source>
</evidence>
<evidence type="ECO:0000256" key="1">
    <source>
        <dbReference type="SAM" id="MobiDB-lite"/>
    </source>
</evidence>
<feature type="compositionally biased region" description="Polar residues" evidence="1">
    <location>
        <begin position="1"/>
        <end position="13"/>
    </location>
</feature>
<comment type="caution">
    <text evidence="2">The sequence shown here is derived from an EMBL/GenBank/DDBJ whole genome shotgun (WGS) entry which is preliminary data.</text>
</comment>
<reference evidence="2" key="1">
    <citation type="submission" date="2021-02" db="EMBL/GenBank/DDBJ databases">
        <authorList>
            <person name="Dougan E. K."/>
            <person name="Rhodes N."/>
            <person name="Thang M."/>
            <person name="Chan C."/>
        </authorList>
    </citation>
    <scope>NUCLEOTIDE SEQUENCE</scope>
</reference>
<proteinExistence type="predicted"/>
<dbReference type="Proteomes" id="UP000654075">
    <property type="component" value="Unassembled WGS sequence"/>
</dbReference>
<feature type="region of interest" description="Disordered" evidence="1">
    <location>
        <begin position="1"/>
        <end position="32"/>
    </location>
</feature>
<organism evidence="2 3">
    <name type="scientific">Polarella glacialis</name>
    <name type="common">Dinoflagellate</name>
    <dbReference type="NCBI Taxonomy" id="89957"/>
    <lineage>
        <taxon>Eukaryota</taxon>
        <taxon>Sar</taxon>
        <taxon>Alveolata</taxon>
        <taxon>Dinophyceae</taxon>
        <taxon>Suessiales</taxon>
        <taxon>Suessiaceae</taxon>
        <taxon>Polarella</taxon>
    </lineage>
</organism>
<feature type="region of interest" description="Disordered" evidence="1">
    <location>
        <begin position="86"/>
        <end position="117"/>
    </location>
</feature>
<feature type="compositionally biased region" description="Basic and acidic residues" evidence="1">
    <location>
        <begin position="90"/>
        <end position="103"/>
    </location>
</feature>
<feature type="region of interest" description="Disordered" evidence="1">
    <location>
        <begin position="326"/>
        <end position="346"/>
    </location>
</feature>
<protein>
    <submittedName>
        <fullName evidence="2">Uncharacterized protein</fullName>
    </submittedName>
</protein>
<feature type="compositionally biased region" description="Polar residues" evidence="1">
    <location>
        <begin position="337"/>
        <end position="346"/>
    </location>
</feature>